<name>A0AAE8G037_STRIT</name>
<evidence type="ECO:0000256" key="1">
    <source>
        <dbReference type="SAM" id="Phobius"/>
    </source>
</evidence>
<dbReference type="RefSeq" id="WP_125328827.1">
    <property type="nucleotide sequence ID" value="NZ_RJOO01000004.1"/>
</dbReference>
<keyword evidence="1" id="KW-1133">Transmembrane helix</keyword>
<proteinExistence type="predicted"/>
<feature type="transmembrane region" description="Helical" evidence="1">
    <location>
        <begin position="81"/>
        <end position="105"/>
    </location>
</feature>
<keyword evidence="1" id="KW-0472">Membrane</keyword>
<gene>
    <name evidence="2" type="ORF">D8827_06905</name>
</gene>
<organism evidence="2 3">
    <name type="scientific">Streptococcus intermedius</name>
    <dbReference type="NCBI Taxonomy" id="1338"/>
    <lineage>
        <taxon>Bacteria</taxon>
        <taxon>Bacillati</taxon>
        <taxon>Bacillota</taxon>
        <taxon>Bacilli</taxon>
        <taxon>Lactobacillales</taxon>
        <taxon>Streptococcaceae</taxon>
        <taxon>Streptococcus</taxon>
        <taxon>Streptococcus anginosus group</taxon>
    </lineage>
</organism>
<comment type="caution">
    <text evidence="2">The sequence shown here is derived from an EMBL/GenBank/DDBJ whole genome shotgun (WGS) entry which is preliminary data.</text>
</comment>
<protein>
    <submittedName>
        <fullName evidence="2">Uncharacterized protein</fullName>
    </submittedName>
</protein>
<reference evidence="2 3" key="1">
    <citation type="submission" date="2018-11" db="EMBL/GenBank/DDBJ databases">
        <title>Species Designations Belie Phenotypic and Genotypic Heterogeneity in Oral Streptococci.</title>
        <authorList>
            <person name="Velsko I."/>
        </authorList>
    </citation>
    <scope>NUCLEOTIDE SEQUENCE [LARGE SCALE GENOMIC DNA]</scope>
    <source>
        <strain evidence="2 3">KLC02</strain>
    </source>
</reference>
<evidence type="ECO:0000313" key="2">
    <source>
        <dbReference type="EMBL" id="RSJ22616.1"/>
    </source>
</evidence>
<evidence type="ECO:0000313" key="3">
    <source>
        <dbReference type="Proteomes" id="UP000267137"/>
    </source>
</evidence>
<accession>A0AAE8G037</accession>
<dbReference type="Proteomes" id="UP000267137">
    <property type="component" value="Unassembled WGS sequence"/>
</dbReference>
<dbReference type="AlphaFoldDB" id="A0AAE8G037"/>
<dbReference type="EMBL" id="RJOO01000004">
    <property type="protein sequence ID" value="RSJ22616.1"/>
    <property type="molecule type" value="Genomic_DNA"/>
</dbReference>
<keyword evidence="1" id="KW-0812">Transmembrane</keyword>
<sequence>MFKNMKGIEFEKVNENGETSYFVKADGTQASMFERFYLIALCLFLGFGYVAFRMLIGVLLLIPICAIFFNHFLKGDTSFVGIFLLMIRDIRIVIFGCVIGLGLWFSDM</sequence>
<feature type="transmembrane region" description="Helical" evidence="1">
    <location>
        <begin position="36"/>
        <end position="69"/>
    </location>
</feature>